<dbReference type="Proteomes" id="UP000008850">
    <property type="component" value="Chromosome"/>
</dbReference>
<evidence type="ECO:0000313" key="3">
    <source>
        <dbReference type="Proteomes" id="UP000008850"/>
    </source>
</evidence>
<dbReference type="AlphaFoldDB" id="G4R600"/>
<dbReference type="EMBL" id="CP003075">
    <property type="protein sequence ID" value="AEQ51115.1"/>
    <property type="molecule type" value="Genomic_DNA"/>
</dbReference>
<proteinExistence type="predicted"/>
<dbReference type="KEGG" id="phl:KKY_1081"/>
<gene>
    <name evidence="2" type="ordered locus">KKY_1081</name>
</gene>
<evidence type="ECO:0000256" key="1">
    <source>
        <dbReference type="SAM" id="MobiDB-lite"/>
    </source>
</evidence>
<feature type="compositionally biased region" description="Basic and acidic residues" evidence="1">
    <location>
        <begin position="45"/>
        <end position="54"/>
    </location>
</feature>
<sequence>MIVAGAALLAVPSPQPSLQRGEGATRGSSMDSLAPLGRGMPAGRVRGERTRLSQ</sequence>
<protein>
    <submittedName>
        <fullName evidence="2">Uncharacterized protein</fullName>
    </submittedName>
</protein>
<name>G4R600_PELHB</name>
<dbReference type="HOGENOM" id="CLU_3046322_0_0_5"/>
<reference evidence="2 3" key="1">
    <citation type="journal article" date="2012" name="J. Bacteriol.">
        <title>Complete genome sequence of Pelagibacterium halotolerans B2T.</title>
        <authorList>
            <person name="Huo Y.Y."/>
            <person name="Cheng H."/>
            <person name="Han X.F."/>
            <person name="Jiang X.W."/>
            <person name="Sun C."/>
            <person name="Zhang X.Q."/>
            <person name="Zhu X.F."/>
            <person name="Liu Y.F."/>
            <person name="Li P.F."/>
            <person name="Ni P.X."/>
            <person name="Wu M."/>
        </authorList>
    </citation>
    <scope>NUCLEOTIDE SEQUENCE [LARGE SCALE GENOMIC DNA]</scope>
    <source>
        <strain evidence="3">DSM 22347 / JCM 15775 / CGMCC 1.7692 / B2</strain>
    </source>
</reference>
<organism evidence="2 3">
    <name type="scientific">Pelagibacterium halotolerans (strain DSM 22347 / JCM 15775 / CGMCC 1.7692 / B2)</name>
    <dbReference type="NCBI Taxonomy" id="1082931"/>
    <lineage>
        <taxon>Bacteria</taxon>
        <taxon>Pseudomonadati</taxon>
        <taxon>Pseudomonadota</taxon>
        <taxon>Alphaproteobacteria</taxon>
        <taxon>Hyphomicrobiales</taxon>
        <taxon>Devosiaceae</taxon>
        <taxon>Pelagibacterium</taxon>
    </lineage>
</organism>
<accession>G4R600</accession>
<feature type="region of interest" description="Disordered" evidence="1">
    <location>
        <begin position="12"/>
        <end position="54"/>
    </location>
</feature>
<dbReference type="STRING" id="1082931.KKY_1081"/>
<keyword evidence="3" id="KW-1185">Reference proteome</keyword>
<evidence type="ECO:0000313" key="2">
    <source>
        <dbReference type="EMBL" id="AEQ51115.1"/>
    </source>
</evidence>